<protein>
    <recommendedName>
        <fullName evidence="3">Four helix bundle protein</fullName>
    </recommendedName>
</protein>
<dbReference type="NCBIfam" id="TIGR02436">
    <property type="entry name" value="four helix bundle protein"/>
    <property type="match status" value="1"/>
</dbReference>
<gene>
    <name evidence="1" type="ordered locus">IALB_0229</name>
</gene>
<dbReference type="Proteomes" id="UP000007394">
    <property type="component" value="Chromosome"/>
</dbReference>
<dbReference type="Gene3D" id="1.20.1440.60">
    <property type="entry name" value="23S rRNA-intervening sequence"/>
    <property type="match status" value="1"/>
</dbReference>
<keyword evidence="2" id="KW-1185">Reference proteome</keyword>
<proteinExistence type="predicted"/>
<dbReference type="InterPro" id="IPR012657">
    <property type="entry name" value="23S_rRNA-intervening_sequence"/>
</dbReference>
<reference evidence="1 2" key="1">
    <citation type="journal article" date="2012" name="Front. Microbiol.">
        <title>Complete genome of Ignavibacterium album, a metabolically versatile, flagellated, facultative anaerobe from the phylum Chlorobi.</title>
        <authorList>
            <person name="Liu Z."/>
            <person name="Frigaard N.-U."/>
            <person name="Vogl K."/>
            <person name="Iino T."/>
            <person name="Ohkuma M."/>
            <person name="Overmann J."/>
            <person name="Bryant D.A."/>
        </authorList>
    </citation>
    <scope>NUCLEOTIDE SEQUENCE [LARGE SCALE GENOMIC DNA]</scope>
    <source>
        <strain evidence="2">DSM 19864 / JCM 16511 / NBRC 101810 / Mat9-16</strain>
    </source>
</reference>
<dbReference type="PIRSF" id="PIRSF035652">
    <property type="entry name" value="CHP02436"/>
    <property type="match status" value="1"/>
</dbReference>
<dbReference type="KEGG" id="ial:IALB_0229"/>
<organism evidence="1 2">
    <name type="scientific">Ignavibacterium album (strain DSM 19864 / JCM 16511 / NBRC 101810 / Mat9-16)</name>
    <dbReference type="NCBI Taxonomy" id="945713"/>
    <lineage>
        <taxon>Bacteria</taxon>
        <taxon>Pseudomonadati</taxon>
        <taxon>Ignavibacteriota</taxon>
        <taxon>Ignavibacteria</taxon>
        <taxon>Ignavibacteriales</taxon>
        <taxon>Ignavibacteriaceae</taxon>
        <taxon>Ignavibacterium</taxon>
    </lineage>
</organism>
<name>I0AG34_IGNAJ</name>
<dbReference type="Pfam" id="PF05635">
    <property type="entry name" value="23S_rRNA_IVP"/>
    <property type="match status" value="1"/>
</dbReference>
<dbReference type="SUPFAM" id="SSF158446">
    <property type="entry name" value="IVS-encoded protein-like"/>
    <property type="match status" value="1"/>
</dbReference>
<dbReference type="AlphaFoldDB" id="I0AG34"/>
<dbReference type="PANTHER" id="PTHR38471">
    <property type="entry name" value="FOUR HELIX BUNDLE PROTEIN"/>
    <property type="match status" value="1"/>
</dbReference>
<dbReference type="EMBL" id="CP003418">
    <property type="protein sequence ID" value="AFH47941.1"/>
    <property type="molecule type" value="Genomic_DNA"/>
</dbReference>
<accession>I0AG34</accession>
<evidence type="ECO:0008006" key="3">
    <source>
        <dbReference type="Google" id="ProtNLM"/>
    </source>
</evidence>
<evidence type="ECO:0000313" key="2">
    <source>
        <dbReference type="Proteomes" id="UP000007394"/>
    </source>
</evidence>
<dbReference type="eggNOG" id="ENOG5032RWC">
    <property type="taxonomic scope" value="Bacteria"/>
</dbReference>
<sequence length="137" mass="15665">MCTIYNAQCTMKVKEESIKYGNVVLEKSFNFSVRILNLYRFLLKQDRSLEPILKQILRSGTSIGANITEAQNASSIKDFINKLNISLKEARETEYWLNLINASNIIDEKSFKSLQADCKELIKLLISIIKTAKNNSK</sequence>
<evidence type="ECO:0000313" key="1">
    <source>
        <dbReference type="EMBL" id="AFH47941.1"/>
    </source>
</evidence>
<dbReference type="STRING" id="945713.IALB_0229"/>
<dbReference type="HOGENOM" id="CLU_129874_2_0_10"/>
<dbReference type="InterPro" id="IPR036583">
    <property type="entry name" value="23S_rRNA_IVS_sf"/>
</dbReference>
<dbReference type="PANTHER" id="PTHR38471:SF2">
    <property type="entry name" value="FOUR HELIX BUNDLE PROTEIN"/>
    <property type="match status" value="1"/>
</dbReference>